<sequence length="192" mass="20864">MATALFVIDIQNDLATDPATQIPHAERVKVAGHRILSTARTVLGAQNKGTTTPGMIFFVQHEEEPESGPLVRGSEPWKLVFEPRADVQEERLVSKWTRPGDTFESNPDLGSELRAVGVQHIIALGIQSECCVESTCSGALAAGFEVTLLSGAHSTYNSGNKTAEEVERDVEERLLAKGAKIVLWEEAVGLWK</sequence>
<keyword evidence="2" id="KW-1185">Reference proteome</keyword>
<name>A0ACB7PJ42_9PEZI</name>
<comment type="caution">
    <text evidence="1">The sequence shown here is derived from an EMBL/GenBank/DDBJ whole genome shotgun (WGS) entry which is preliminary data.</text>
</comment>
<evidence type="ECO:0000313" key="2">
    <source>
        <dbReference type="Proteomes" id="UP000724584"/>
    </source>
</evidence>
<accession>A0ACB7PJ42</accession>
<dbReference type="Proteomes" id="UP000724584">
    <property type="component" value="Unassembled WGS sequence"/>
</dbReference>
<reference evidence="1 2" key="1">
    <citation type="journal article" date="2021" name="Nat. Commun.">
        <title>Genetic determinants of endophytism in the Arabidopsis root mycobiome.</title>
        <authorList>
            <person name="Mesny F."/>
            <person name="Miyauchi S."/>
            <person name="Thiergart T."/>
            <person name="Pickel B."/>
            <person name="Atanasova L."/>
            <person name="Karlsson M."/>
            <person name="Huettel B."/>
            <person name="Barry K.W."/>
            <person name="Haridas S."/>
            <person name="Chen C."/>
            <person name="Bauer D."/>
            <person name="Andreopoulos W."/>
            <person name="Pangilinan J."/>
            <person name="LaButti K."/>
            <person name="Riley R."/>
            <person name="Lipzen A."/>
            <person name="Clum A."/>
            <person name="Drula E."/>
            <person name="Henrissat B."/>
            <person name="Kohler A."/>
            <person name="Grigoriev I.V."/>
            <person name="Martin F.M."/>
            <person name="Hacquard S."/>
        </authorList>
    </citation>
    <scope>NUCLEOTIDE SEQUENCE [LARGE SCALE GENOMIC DNA]</scope>
    <source>
        <strain evidence="1 2">MPI-SDFR-AT-0079</strain>
    </source>
</reference>
<evidence type="ECO:0000313" key="1">
    <source>
        <dbReference type="EMBL" id="KAH6649222.1"/>
    </source>
</evidence>
<organism evidence="1 2">
    <name type="scientific">Chaetomium tenue</name>
    <dbReference type="NCBI Taxonomy" id="1854479"/>
    <lineage>
        <taxon>Eukaryota</taxon>
        <taxon>Fungi</taxon>
        <taxon>Dikarya</taxon>
        <taxon>Ascomycota</taxon>
        <taxon>Pezizomycotina</taxon>
        <taxon>Sordariomycetes</taxon>
        <taxon>Sordariomycetidae</taxon>
        <taxon>Sordariales</taxon>
        <taxon>Chaetomiaceae</taxon>
        <taxon>Chaetomium</taxon>
    </lineage>
</organism>
<protein>
    <submittedName>
        <fullName evidence="1">Isochorismatase-like protein</fullName>
    </submittedName>
</protein>
<proteinExistence type="predicted"/>
<gene>
    <name evidence="1" type="ORF">F5144DRAFT_587988</name>
</gene>
<dbReference type="EMBL" id="JAGIZQ010000001">
    <property type="protein sequence ID" value="KAH6649222.1"/>
    <property type="molecule type" value="Genomic_DNA"/>
</dbReference>